<name>A0A7C8Q9M8_ORBOL</name>
<evidence type="ECO:0000313" key="6">
    <source>
        <dbReference type="Proteomes" id="UP000483672"/>
    </source>
</evidence>
<dbReference type="PANTHER" id="PTHR24198">
    <property type="entry name" value="ANKYRIN REPEAT AND PROTEIN KINASE DOMAIN-CONTAINING PROTEIN"/>
    <property type="match status" value="1"/>
</dbReference>
<protein>
    <submittedName>
        <fullName evidence="5">Uncharacterized protein</fullName>
    </submittedName>
</protein>
<dbReference type="Proteomes" id="UP000483672">
    <property type="component" value="Unassembled WGS sequence"/>
</dbReference>
<dbReference type="PANTHER" id="PTHR24198:SF194">
    <property type="entry name" value="INVERSIN-A"/>
    <property type="match status" value="1"/>
</dbReference>
<comment type="caution">
    <text evidence="5">The sequence shown here is derived from an EMBL/GenBank/DDBJ whole genome shotgun (WGS) entry which is preliminary data.</text>
</comment>
<feature type="transmembrane region" description="Helical" evidence="4">
    <location>
        <begin position="344"/>
        <end position="362"/>
    </location>
</feature>
<evidence type="ECO:0000256" key="4">
    <source>
        <dbReference type="SAM" id="Phobius"/>
    </source>
</evidence>
<feature type="repeat" description="ANK" evidence="3">
    <location>
        <begin position="957"/>
        <end position="979"/>
    </location>
</feature>
<evidence type="ECO:0000313" key="5">
    <source>
        <dbReference type="EMBL" id="KAF3203343.1"/>
    </source>
</evidence>
<evidence type="ECO:0000256" key="2">
    <source>
        <dbReference type="ARBA" id="ARBA00023043"/>
    </source>
</evidence>
<dbReference type="PROSITE" id="PS50088">
    <property type="entry name" value="ANK_REPEAT"/>
    <property type="match status" value="3"/>
</dbReference>
<keyword evidence="1" id="KW-0677">Repeat</keyword>
<dbReference type="InterPro" id="IPR002110">
    <property type="entry name" value="Ankyrin_rpt"/>
</dbReference>
<feature type="transmembrane region" description="Helical" evidence="4">
    <location>
        <begin position="215"/>
        <end position="239"/>
    </location>
</feature>
<gene>
    <name evidence="5" type="ORF">TWF191_002642</name>
</gene>
<keyword evidence="2 3" id="KW-0040">ANK repeat</keyword>
<evidence type="ECO:0000256" key="1">
    <source>
        <dbReference type="ARBA" id="ARBA00022737"/>
    </source>
</evidence>
<feature type="transmembrane region" description="Helical" evidence="4">
    <location>
        <begin position="259"/>
        <end position="280"/>
    </location>
</feature>
<sequence length="1346" mass="149151">MLATFRPFCTFSIVCSKSWIRNNDIDIRLDLDLPFGTPFEWEDFSNNLATDLAPLITLFGEQVTKQFLSESLSTWDNIIFAMAPLGILTAVVSVIRVCGHSSLRAFIGRAQESPGTAEVELLSSVSETTSELWHNGGVARVFGTPQILEVVRLTGANRELHYTGVGCTAGIYSLRESAKESISAWRTESDSPLKDIEYCPNISLNFGMRRLPKRYTYGATVLGIVLQAGVLIFAGLTVYRYPSQFLVGSDGKQVERYAFSFTLVGTMLLCSGMFLCAFIIEKNSSEQLFQKNPKIESRIYWVQPGGQKIGDQVFESFVQFSDSSDYIVSATASKLLAFHQFNKLLWVAVSTTVFGFIVQFVGLRAIHASVIMAQLGATILMAIVRAGLRAQRVGGDKNLVRWPSSYIKGHELDFAAMEYEDIVSLCVSQWYEGGLSGTPALVEGKGAMALKARARFARLTNGQDHRSWNNLQVRELASQVQRAIEGIMGILSVRLTESAKAHAQRHYWTIGVLIHSSTTIEAEKFSFEISKEGLAWKIDCPELEALLGVWAWSIQRNRHNFNLPASGELYPRFRIEGDQTPNLRLVSLSRAQPQPVYPVWIQRKLHLEEKLVRPHVDRFASRTRNPVEHSANPVILNCSEYSWDISSPRFDLFGCQTPYNRPDTFEDFKQKVSISFVATENSRLVMCAQDILISFLGAVLRDVEGIGGETTLRASVGRQPTFQLQNSQIEEMADYFENSGLGSREDAYMCIIPTLMRENKMPEIPNEVIIAALDQLKSCSDKEREEAVLLLECVCFDPNTNEDRKPYAELAEIYHEWMRTSDSTSPSHSRDGFSGVGKMLEQAKNRSRDSTLSIIAQRYGWIGLQIAKEKGNEEQAANLRSHGVTEDDVPNHKQLWEWAQENNTKVIVYLVGKNANDVDAPGPNGRTSLSWAAFHGNVDVVALLLKNNADRNIRDGDGYTPLMLATEQGHHGIVEALLNGDTSSLNTRLKIGMTPLMLAAKRGDNRTVRLLLEQPDIEINARSGASNHHRSAFDFAFLGEHLEIVELLLEKKAYVSYVPEVILWWGNDKGSRRVVDLMIEKGVDYAEVFWAAAEQQNWMVVESVIKQKKVDASIINGARSGDKPLLSLAAGNSDIAELLIKEGMFSRKDLVLAASAGHLNLVELLIDNGVGFTPNDDVNENKGFLQIDHALLLAVGAGHREIAGLILDRTGRIQGEALERADHNDMVELLLDKGVDIAVYGAKAATKAGRNGSVDIMGTLIGRGLDISNCGVAFEGAASAGHTEMVKFLIEKGIDIKTFGEKALNGAVSWGQDEVIKVLLANGIGSEDSLQQATENRRRLLAMLLK</sequence>
<keyword evidence="4" id="KW-1133">Transmembrane helix</keyword>
<dbReference type="InterPro" id="IPR036770">
    <property type="entry name" value="Ankyrin_rpt-contain_sf"/>
</dbReference>
<feature type="transmembrane region" description="Helical" evidence="4">
    <location>
        <begin position="78"/>
        <end position="99"/>
    </location>
</feature>
<evidence type="ECO:0000256" key="3">
    <source>
        <dbReference type="PROSITE-ProRule" id="PRU00023"/>
    </source>
</evidence>
<dbReference type="Gene3D" id="1.25.40.20">
    <property type="entry name" value="Ankyrin repeat-containing domain"/>
    <property type="match status" value="4"/>
</dbReference>
<dbReference type="EMBL" id="WIPF01000157">
    <property type="protein sequence ID" value="KAF3203343.1"/>
    <property type="molecule type" value="Genomic_DNA"/>
</dbReference>
<feature type="repeat" description="ANK" evidence="3">
    <location>
        <begin position="924"/>
        <end position="956"/>
    </location>
</feature>
<proteinExistence type="predicted"/>
<dbReference type="SUPFAM" id="SSF48403">
    <property type="entry name" value="Ankyrin repeat"/>
    <property type="match status" value="2"/>
</dbReference>
<dbReference type="PROSITE" id="PS50297">
    <property type="entry name" value="ANK_REP_REGION"/>
    <property type="match status" value="3"/>
</dbReference>
<accession>A0A7C8Q9M8</accession>
<feature type="repeat" description="ANK" evidence="3">
    <location>
        <begin position="991"/>
        <end position="1013"/>
    </location>
</feature>
<dbReference type="Pfam" id="PF12796">
    <property type="entry name" value="Ank_2"/>
    <property type="match status" value="3"/>
</dbReference>
<organism evidence="5 6">
    <name type="scientific">Orbilia oligospora</name>
    <name type="common">Nematode-trapping fungus</name>
    <name type="synonym">Arthrobotrys oligospora</name>
    <dbReference type="NCBI Taxonomy" id="2813651"/>
    <lineage>
        <taxon>Eukaryota</taxon>
        <taxon>Fungi</taxon>
        <taxon>Dikarya</taxon>
        <taxon>Ascomycota</taxon>
        <taxon>Pezizomycotina</taxon>
        <taxon>Orbiliomycetes</taxon>
        <taxon>Orbiliales</taxon>
        <taxon>Orbiliaceae</taxon>
        <taxon>Orbilia</taxon>
    </lineage>
</organism>
<keyword evidence="4" id="KW-0472">Membrane</keyword>
<reference evidence="5 6" key="1">
    <citation type="submission" date="2019-06" db="EMBL/GenBank/DDBJ databases">
        <authorList>
            <person name="Palmer J.M."/>
        </authorList>
    </citation>
    <scope>NUCLEOTIDE SEQUENCE [LARGE SCALE GENOMIC DNA]</scope>
    <source>
        <strain evidence="5 6">TWF191</strain>
    </source>
</reference>
<dbReference type="SMART" id="SM00248">
    <property type="entry name" value="ANK"/>
    <property type="match status" value="9"/>
</dbReference>
<keyword evidence="4" id="KW-0812">Transmembrane</keyword>